<dbReference type="RefSeq" id="XP_016627128.1">
    <property type="nucleotide sequence ID" value="XM_016781767.1"/>
</dbReference>
<name>A0A0D2GU29_9EURO</name>
<reference evidence="2 3" key="1">
    <citation type="submission" date="2015-01" db="EMBL/GenBank/DDBJ databases">
        <title>The Genome Sequence of Fonsecaea multimorphosa CBS 102226.</title>
        <authorList>
            <consortium name="The Broad Institute Genomics Platform"/>
            <person name="Cuomo C."/>
            <person name="de Hoog S."/>
            <person name="Gorbushina A."/>
            <person name="Stielow B."/>
            <person name="Teixiera M."/>
            <person name="Abouelleil A."/>
            <person name="Chapman S.B."/>
            <person name="Priest M."/>
            <person name="Young S.K."/>
            <person name="Wortman J."/>
            <person name="Nusbaum C."/>
            <person name="Birren B."/>
        </authorList>
    </citation>
    <scope>NUCLEOTIDE SEQUENCE [LARGE SCALE GENOMIC DNA]</scope>
    <source>
        <strain evidence="2 3">CBS 102226</strain>
    </source>
</reference>
<organism evidence="2 3">
    <name type="scientific">Fonsecaea multimorphosa CBS 102226</name>
    <dbReference type="NCBI Taxonomy" id="1442371"/>
    <lineage>
        <taxon>Eukaryota</taxon>
        <taxon>Fungi</taxon>
        <taxon>Dikarya</taxon>
        <taxon>Ascomycota</taxon>
        <taxon>Pezizomycotina</taxon>
        <taxon>Eurotiomycetes</taxon>
        <taxon>Chaetothyriomycetidae</taxon>
        <taxon>Chaetothyriales</taxon>
        <taxon>Herpotrichiellaceae</taxon>
        <taxon>Fonsecaea</taxon>
    </lineage>
</organism>
<dbReference type="EMBL" id="KN848098">
    <property type="protein sequence ID" value="KIX93005.1"/>
    <property type="molecule type" value="Genomic_DNA"/>
</dbReference>
<dbReference type="GeneID" id="27717024"/>
<comment type="similarity">
    <text evidence="1">Belongs to the CoA-transferase III family.</text>
</comment>
<protein>
    <submittedName>
        <fullName evidence="2">Uncharacterized protein</fullName>
    </submittedName>
</protein>
<evidence type="ECO:0000313" key="2">
    <source>
        <dbReference type="EMBL" id="KIX93005.1"/>
    </source>
</evidence>
<dbReference type="InterPro" id="IPR003673">
    <property type="entry name" value="CoA-Trfase_fam_III"/>
</dbReference>
<evidence type="ECO:0000313" key="3">
    <source>
        <dbReference type="Proteomes" id="UP000053411"/>
    </source>
</evidence>
<dbReference type="VEuPathDB" id="FungiDB:Z520_11278"/>
<sequence length="567" mass="63957">MASYSVPEESRKVLLEGILRHPHQVLPTGCVELLDKIKFEGRDAPTMAINWRLAESVSSLKGLEGILLNLLLEKKYGIAPQEVTINTDHAQLFLMSFFLIELNPERPDVPVKQTELRELNRVYSKYFPNCDCHHQVSSQYRKSVHNIYKTRDGRFYHLHPSLNPDPSLKACGLPWDMPELKTVEESWAPFIAKMAEKDAAEWDALLVGEYCQAGTICFAPEEYGETPQGKAHANVGLYTINEYPDSSLKPCWWPSVQNTSVKRPLAGLKIVDLTRIVAGPSISRSLAELGASVMRVTGPHIADFSGLHPDLNWGKWNCHLDLRKEDDRAKLRELILEADVVVNGYRPGVLDKYGADHTTVFNLAKERGRGIIYVRENCFGWEGPWAHRAGWQPISDACTGVSTGFGRAMGNNEPVTPVLPNSDFCVGIAGACATLHALLLRAEKGGSYLCNLALNYYNKWLVDKVGEYPPDVWEDVWTRSGRRVFRHYHNMNYTEPPYLEMFRQQGLYNLDFFEVRETKALGLTMRVPKPVLRFPPGTVEPGYNVGTRGNGLDQPYWPADLSTEVVR</sequence>
<dbReference type="InterPro" id="IPR023606">
    <property type="entry name" value="CoA-Trfase_III_dom_1_sf"/>
</dbReference>
<dbReference type="Proteomes" id="UP000053411">
    <property type="component" value="Unassembled WGS sequence"/>
</dbReference>
<accession>A0A0D2GU29</accession>
<dbReference type="AlphaFoldDB" id="A0A0D2GU29"/>
<dbReference type="STRING" id="1442371.A0A0D2GU29"/>
<keyword evidence="3" id="KW-1185">Reference proteome</keyword>
<dbReference type="PANTHER" id="PTHR48229:SF2">
    <property type="entry name" value="CAIB_BAIF FAMILY PROTEIN"/>
    <property type="match status" value="1"/>
</dbReference>
<dbReference type="PANTHER" id="PTHR48229">
    <property type="entry name" value="CAIB/BAIF FAMILY ENZYME (AFU_ORTHOLOGUE AFUA_1G05360)-RELATED"/>
    <property type="match status" value="1"/>
</dbReference>
<dbReference type="SUPFAM" id="SSF89796">
    <property type="entry name" value="CoA-transferase family III (CaiB/BaiF)"/>
    <property type="match status" value="2"/>
</dbReference>
<evidence type="ECO:0000256" key="1">
    <source>
        <dbReference type="ARBA" id="ARBA00008383"/>
    </source>
</evidence>
<gene>
    <name evidence="2" type="ORF">Z520_11278</name>
</gene>
<dbReference type="Gene3D" id="3.40.50.10540">
    <property type="entry name" value="Crotonobetainyl-coa:carnitine coa-transferase, domain 1"/>
    <property type="match status" value="1"/>
</dbReference>
<proteinExistence type="inferred from homology"/>
<dbReference type="OrthoDB" id="2308815at2759"/>
<dbReference type="Pfam" id="PF02515">
    <property type="entry name" value="CoA_transf_3"/>
    <property type="match status" value="1"/>
</dbReference>
<dbReference type="InterPro" id="IPR052985">
    <property type="entry name" value="CoA-trans_III_biosynth/detox"/>
</dbReference>
<dbReference type="GO" id="GO:0003824">
    <property type="term" value="F:catalytic activity"/>
    <property type="evidence" value="ECO:0007669"/>
    <property type="project" value="InterPro"/>
</dbReference>